<evidence type="ECO:0000313" key="2">
    <source>
        <dbReference type="Proteomes" id="UP001201812"/>
    </source>
</evidence>
<reference evidence="1" key="1">
    <citation type="submission" date="2022-01" db="EMBL/GenBank/DDBJ databases">
        <title>Genome Sequence Resource for Two Populations of Ditylenchus destructor, the Migratory Endoparasitic Phytonematode.</title>
        <authorList>
            <person name="Zhang H."/>
            <person name="Lin R."/>
            <person name="Xie B."/>
        </authorList>
    </citation>
    <scope>NUCLEOTIDE SEQUENCE</scope>
    <source>
        <strain evidence="1">BazhouSP</strain>
    </source>
</reference>
<dbReference type="AlphaFoldDB" id="A0AAD4MQQ2"/>
<gene>
    <name evidence="1" type="ORF">DdX_16267</name>
</gene>
<dbReference type="EMBL" id="JAKKPZ010000125">
    <property type="protein sequence ID" value="KAI1701180.1"/>
    <property type="molecule type" value="Genomic_DNA"/>
</dbReference>
<dbReference type="Proteomes" id="UP001201812">
    <property type="component" value="Unassembled WGS sequence"/>
</dbReference>
<protein>
    <submittedName>
        <fullName evidence="1">Uncharacterized protein</fullName>
    </submittedName>
</protein>
<proteinExistence type="predicted"/>
<sequence length="112" mass="12747">MANRLVLVPEDLYRGLLTAPTKPLALDNDDIGAQYTKRKMFAARRSKTLNASARNTLYQQELRRLLISFLAQQHVLINIWLRPRFLKRQMGSVLPASLQNTTPSAITFHAIS</sequence>
<name>A0AAD4MQQ2_9BILA</name>
<evidence type="ECO:0000313" key="1">
    <source>
        <dbReference type="EMBL" id="KAI1701180.1"/>
    </source>
</evidence>
<organism evidence="1 2">
    <name type="scientific">Ditylenchus destructor</name>
    <dbReference type="NCBI Taxonomy" id="166010"/>
    <lineage>
        <taxon>Eukaryota</taxon>
        <taxon>Metazoa</taxon>
        <taxon>Ecdysozoa</taxon>
        <taxon>Nematoda</taxon>
        <taxon>Chromadorea</taxon>
        <taxon>Rhabditida</taxon>
        <taxon>Tylenchina</taxon>
        <taxon>Tylenchomorpha</taxon>
        <taxon>Sphaerularioidea</taxon>
        <taxon>Anguinidae</taxon>
        <taxon>Anguininae</taxon>
        <taxon>Ditylenchus</taxon>
    </lineage>
</organism>
<keyword evidence="2" id="KW-1185">Reference proteome</keyword>
<accession>A0AAD4MQQ2</accession>
<comment type="caution">
    <text evidence="1">The sequence shown here is derived from an EMBL/GenBank/DDBJ whole genome shotgun (WGS) entry which is preliminary data.</text>
</comment>